<evidence type="ECO:0000313" key="4">
    <source>
        <dbReference type="Proteomes" id="UP000001811"/>
    </source>
</evidence>
<dbReference type="eggNOG" id="ENOG502T3DV">
    <property type="taxonomic scope" value="Eukaryota"/>
</dbReference>
<name>G1TA20_RABIT</name>
<keyword evidence="4" id="KW-1185">Reference proteome</keyword>
<dbReference type="Gene3D" id="3.15.10.10">
    <property type="entry name" value="Bactericidal permeability-increasing protein, domain 1"/>
    <property type="match status" value="1"/>
</dbReference>
<dbReference type="InterPro" id="IPR017942">
    <property type="entry name" value="Lipid-bd_serum_glycop_N"/>
</dbReference>
<feature type="chain" id="PRO_5003422335" description="Lipid-binding serum glycoprotein N-terminal domain-containing protein" evidence="1">
    <location>
        <begin position="23"/>
        <end position="238"/>
    </location>
</feature>
<dbReference type="OrthoDB" id="9534465at2759"/>
<dbReference type="PANTHER" id="PTHR47736:SF1">
    <property type="entry name" value="BPI FOLD-CONTAINING FAMILY A MEMBER 3"/>
    <property type="match status" value="1"/>
</dbReference>
<proteinExistence type="predicted"/>
<gene>
    <name evidence="3" type="primary">BPIFA3</name>
</gene>
<accession>G1TA20</accession>
<reference evidence="3" key="3">
    <citation type="submission" date="2025-09" db="UniProtKB">
        <authorList>
            <consortium name="Ensembl"/>
        </authorList>
    </citation>
    <scope>IDENTIFICATION</scope>
    <source>
        <strain evidence="3">Thorbecke</strain>
    </source>
</reference>
<dbReference type="GeneTree" id="ENSGT01100000263546"/>
<dbReference type="CTD" id="128861"/>
<dbReference type="InterPro" id="IPR017943">
    <property type="entry name" value="Bactericidal_perm-incr_a/b_dom"/>
</dbReference>
<dbReference type="GO" id="GO:0008289">
    <property type="term" value="F:lipid binding"/>
    <property type="evidence" value="ECO:0007669"/>
    <property type="project" value="InterPro"/>
</dbReference>
<evidence type="ECO:0000259" key="2">
    <source>
        <dbReference type="Pfam" id="PF01273"/>
    </source>
</evidence>
<dbReference type="EMBL" id="AAGW02060232">
    <property type="status" value="NOT_ANNOTATED_CDS"/>
    <property type="molecule type" value="Genomic_DNA"/>
</dbReference>
<feature type="domain" description="Lipid-binding serum glycoprotein N-terminal" evidence="2">
    <location>
        <begin position="52"/>
        <end position="218"/>
    </location>
</feature>
<dbReference type="Pfam" id="PF01273">
    <property type="entry name" value="LBP_BPI_CETP"/>
    <property type="match status" value="1"/>
</dbReference>
<dbReference type="Proteomes" id="UP000001811">
    <property type="component" value="Chromosome 4"/>
</dbReference>
<evidence type="ECO:0000313" key="3">
    <source>
        <dbReference type="Ensembl" id="ENSOCUP00000013500.2"/>
    </source>
</evidence>
<evidence type="ECO:0000256" key="1">
    <source>
        <dbReference type="SAM" id="SignalP"/>
    </source>
</evidence>
<keyword evidence="1" id="KW-0732">Signal</keyword>
<organism evidence="3 4">
    <name type="scientific">Oryctolagus cuniculus</name>
    <name type="common">Rabbit</name>
    <dbReference type="NCBI Taxonomy" id="9986"/>
    <lineage>
        <taxon>Eukaryota</taxon>
        <taxon>Metazoa</taxon>
        <taxon>Chordata</taxon>
        <taxon>Craniata</taxon>
        <taxon>Vertebrata</taxon>
        <taxon>Euteleostomi</taxon>
        <taxon>Mammalia</taxon>
        <taxon>Eutheria</taxon>
        <taxon>Euarchontoglires</taxon>
        <taxon>Glires</taxon>
        <taxon>Lagomorpha</taxon>
        <taxon>Leporidae</taxon>
        <taxon>Oryctolagus</taxon>
    </lineage>
</organism>
<dbReference type="PANTHER" id="PTHR47736">
    <property type="entry name" value="BPI FOLD-CONTAINING FAMILY A MEMBER 3"/>
    <property type="match status" value="1"/>
</dbReference>
<dbReference type="KEGG" id="ocu:100357726"/>
<dbReference type="SUPFAM" id="SSF55394">
    <property type="entry name" value="Bactericidal permeability-increasing protein, BPI"/>
    <property type="match status" value="1"/>
</dbReference>
<dbReference type="Ensembl" id="ENSOCUT00000015715.3">
    <property type="protein sequence ID" value="ENSOCUP00000013500.2"/>
    <property type="gene ID" value="ENSOCUG00000015717.3"/>
</dbReference>
<dbReference type="OMA" id="TNMQLDY"/>
<feature type="signal peptide" evidence="1">
    <location>
        <begin position="1"/>
        <end position="22"/>
    </location>
</feature>
<sequence length="238" mass="26370">MRLLWRPLFLLGLLAWPSALRMQPWPGLAKAHTDSRSTLARIIAQGLMNSNVEGRIQNMPLLDSLNVSGQGGPGMVGWLIGGRSAQQQQEISIGIAHVQLDYGGIQTSFHDDWFSANISLQSDIELGLPMANTIVTMLACVNLVVEFWLEKDEFGRRDLVMGKCCVEPGGDHVQVLTQAIPPKTKHIVHNLEENLEKIIPHLVENQVCPLVGEILRQLDVKLLKSLTEQAPAHELDQL</sequence>
<dbReference type="GeneID" id="100357726"/>
<reference evidence="3" key="2">
    <citation type="submission" date="2025-08" db="UniProtKB">
        <authorList>
            <consortium name="Ensembl"/>
        </authorList>
    </citation>
    <scope>IDENTIFICATION</scope>
    <source>
        <strain evidence="3">Thorbecke</strain>
    </source>
</reference>
<dbReference type="AlphaFoldDB" id="G1TA20"/>
<dbReference type="Bgee" id="ENSOCUG00000015717">
    <property type="expression patterns" value="Expressed in testis and 11 other cell types or tissues"/>
</dbReference>
<dbReference type="RefSeq" id="XP_069907513.1">
    <property type="nucleotide sequence ID" value="XM_070051412.1"/>
</dbReference>
<dbReference type="InterPro" id="IPR032946">
    <property type="entry name" value="Bpifa3"/>
</dbReference>
<dbReference type="HOGENOM" id="CLU_101222_0_0_1"/>
<dbReference type="PaxDb" id="9986-ENSOCUP00000013500"/>
<reference evidence="3 4" key="1">
    <citation type="journal article" date="2011" name="Nature">
        <title>A high-resolution map of human evolutionary constraint using 29 mammals.</title>
        <authorList>
            <person name="Lindblad-Toh K."/>
            <person name="Garber M."/>
            <person name="Zuk O."/>
            <person name="Lin M.F."/>
            <person name="Parker B.J."/>
            <person name="Washietl S."/>
            <person name="Kheradpour P."/>
            <person name="Ernst J."/>
            <person name="Jordan G."/>
            <person name="Mauceli E."/>
            <person name="Ward L.D."/>
            <person name="Lowe C.B."/>
            <person name="Holloway A.K."/>
            <person name="Clamp M."/>
            <person name="Gnerre S."/>
            <person name="Alfoldi J."/>
            <person name="Beal K."/>
            <person name="Chang J."/>
            <person name="Clawson H."/>
            <person name="Cuff J."/>
            <person name="Di Palma F."/>
            <person name="Fitzgerald S."/>
            <person name="Flicek P."/>
            <person name="Guttman M."/>
            <person name="Hubisz M.J."/>
            <person name="Jaffe D.B."/>
            <person name="Jungreis I."/>
            <person name="Kent W.J."/>
            <person name="Kostka D."/>
            <person name="Lara M."/>
            <person name="Martins A.L."/>
            <person name="Massingham T."/>
            <person name="Moltke I."/>
            <person name="Raney B.J."/>
            <person name="Rasmussen M.D."/>
            <person name="Robinson J."/>
            <person name="Stark A."/>
            <person name="Vilella A.J."/>
            <person name="Wen J."/>
            <person name="Xie X."/>
            <person name="Zody M.C."/>
            <person name="Baldwin J."/>
            <person name="Bloom T."/>
            <person name="Chin C.W."/>
            <person name="Heiman D."/>
            <person name="Nicol R."/>
            <person name="Nusbaum C."/>
            <person name="Young S."/>
            <person name="Wilkinson J."/>
            <person name="Worley K.C."/>
            <person name="Kovar C.L."/>
            <person name="Muzny D.M."/>
            <person name="Gibbs R.A."/>
            <person name="Cree A."/>
            <person name="Dihn H.H."/>
            <person name="Fowler G."/>
            <person name="Jhangiani S."/>
            <person name="Joshi V."/>
            <person name="Lee S."/>
            <person name="Lewis L.R."/>
            <person name="Nazareth L.V."/>
            <person name="Okwuonu G."/>
            <person name="Santibanez J."/>
            <person name="Warren W.C."/>
            <person name="Mardis E.R."/>
            <person name="Weinstock G.M."/>
            <person name="Wilson R.K."/>
            <person name="Delehaunty K."/>
            <person name="Dooling D."/>
            <person name="Fronik C."/>
            <person name="Fulton L."/>
            <person name="Fulton B."/>
            <person name="Graves T."/>
            <person name="Minx P."/>
            <person name="Sodergren E."/>
            <person name="Birney E."/>
            <person name="Margulies E.H."/>
            <person name="Herrero J."/>
            <person name="Green E.D."/>
            <person name="Haussler D."/>
            <person name="Siepel A."/>
            <person name="Goldman N."/>
            <person name="Pollard K.S."/>
            <person name="Pedersen J.S."/>
            <person name="Lander E.S."/>
            <person name="Kellis M."/>
        </authorList>
    </citation>
    <scope>NUCLEOTIDE SEQUENCE [LARGE SCALE GENOMIC DNA]</scope>
    <source>
        <strain evidence="3 4">Thorbecke inbred</strain>
    </source>
</reference>
<protein>
    <recommendedName>
        <fullName evidence="2">Lipid-binding serum glycoprotein N-terminal domain-containing protein</fullName>
    </recommendedName>
</protein>